<evidence type="ECO:0000313" key="11">
    <source>
        <dbReference type="Proteomes" id="UP001056730"/>
    </source>
</evidence>
<organism evidence="10 11">
    <name type="scientific">Lactococcus formosensis</name>
    <dbReference type="NCBI Taxonomy" id="1281486"/>
    <lineage>
        <taxon>Bacteria</taxon>
        <taxon>Bacillati</taxon>
        <taxon>Bacillota</taxon>
        <taxon>Bacilli</taxon>
        <taxon>Lactobacillales</taxon>
        <taxon>Streptococcaceae</taxon>
        <taxon>Lactococcus</taxon>
    </lineage>
</organism>
<evidence type="ECO:0000256" key="3">
    <source>
        <dbReference type="ARBA" id="ARBA00022448"/>
    </source>
</evidence>
<keyword evidence="3 8" id="KW-0813">Transport</keyword>
<feature type="domain" description="Major facilitator superfamily (MFS) profile" evidence="9">
    <location>
        <begin position="13"/>
        <end position="399"/>
    </location>
</feature>
<evidence type="ECO:0000256" key="6">
    <source>
        <dbReference type="ARBA" id="ARBA00022989"/>
    </source>
</evidence>
<accession>A0A9Q9D7F5</accession>
<evidence type="ECO:0000256" key="7">
    <source>
        <dbReference type="ARBA" id="ARBA00023136"/>
    </source>
</evidence>
<dbReference type="CDD" id="cd17320">
    <property type="entry name" value="MFS_MdfA_MDR_like"/>
    <property type="match status" value="1"/>
</dbReference>
<evidence type="ECO:0000256" key="4">
    <source>
        <dbReference type="ARBA" id="ARBA00022475"/>
    </source>
</evidence>
<evidence type="ECO:0000256" key="5">
    <source>
        <dbReference type="ARBA" id="ARBA00022692"/>
    </source>
</evidence>
<dbReference type="Gene3D" id="1.20.1720.10">
    <property type="entry name" value="Multidrug resistance protein D"/>
    <property type="match status" value="1"/>
</dbReference>
<dbReference type="InterPro" id="IPR004812">
    <property type="entry name" value="Efflux_drug-R_Bcr/CmlA"/>
</dbReference>
<feature type="transmembrane region" description="Helical" evidence="8">
    <location>
        <begin position="349"/>
        <end position="369"/>
    </location>
</feature>
<keyword evidence="7 8" id="KW-0472">Membrane</keyword>
<sequence length="401" mass="44158">MKKTSKKINNSINLLLLVCLVGFPQLSETIYTPSLTEIAKAFNTSLNVAQMTLSIYFLAFALGVVFWGIGSDYFGRRKAMNSGILVYIIGSILCLISNNIVLLFIGRFIQAFGASTGSVTTQTILRDSYTGKERHHMFAKISTVLAFSPALGPLIGGIITQFYGFRIVFCVLVIMGMLLFYFSLKNLPETLNYNQVNPSLLSVFSLAKQMLLDSNTIIFCLFIGLLNGMIFGYYSEAPGIFIDHFHFTQSQYGFMGCIVALSTMIGAWQSSRLLEKSNAILIIRKGIFLSLVSTLFWGITSLMQLNSISELILYILGIFFLLVGIGMALPNCLSLALDNFPKTAGISGALLSLGYYLIVSICTFVVGIIHTGSLIVFPLFCTIILAMMLVLVNFLKIKSNQ</sequence>
<dbReference type="GO" id="GO:0005886">
    <property type="term" value="C:plasma membrane"/>
    <property type="evidence" value="ECO:0007669"/>
    <property type="project" value="UniProtKB-SubCell"/>
</dbReference>
<proteinExistence type="inferred from homology"/>
<evidence type="ECO:0000256" key="8">
    <source>
        <dbReference type="RuleBase" id="RU365088"/>
    </source>
</evidence>
<dbReference type="PANTHER" id="PTHR23502">
    <property type="entry name" value="MAJOR FACILITATOR SUPERFAMILY"/>
    <property type="match status" value="1"/>
</dbReference>
<dbReference type="RefSeq" id="WP_252175683.1">
    <property type="nucleotide sequence ID" value="NZ_CP086395.1"/>
</dbReference>
<dbReference type="FunFam" id="1.20.1720.10:FF:000005">
    <property type="entry name" value="Bcr/CflA family efflux transporter"/>
    <property type="match status" value="1"/>
</dbReference>
<comment type="similarity">
    <text evidence="2 8">Belongs to the major facilitator superfamily. Bcr/CmlA family.</text>
</comment>
<reference evidence="10" key="1">
    <citation type="journal article" date="2022" name="Front. Microbiol.">
        <title>Feed Insects as a Reservoir of Granadaene-Producing Lactococci.</title>
        <authorList>
            <person name="Neuzil-Bunesova V."/>
            <person name="Ramirez Garcia A."/>
            <person name="Modrackova N."/>
            <person name="Makovska M."/>
            <person name="Sabolova M."/>
            <person name="Sproer C."/>
            <person name="Bunk B."/>
            <person name="Blom J."/>
            <person name="Schwab C."/>
        </authorList>
    </citation>
    <scope>NUCLEOTIDE SEQUENCE</scope>
    <source>
        <strain evidence="10">I4/6O</strain>
    </source>
</reference>
<dbReference type="KEGG" id="lfo:LMK00_03065"/>
<evidence type="ECO:0000313" key="10">
    <source>
        <dbReference type="EMBL" id="USJ20994.1"/>
    </source>
</evidence>
<dbReference type="NCBIfam" id="TIGR00710">
    <property type="entry name" value="efflux_Bcr_CflA"/>
    <property type="match status" value="1"/>
</dbReference>
<keyword evidence="6 8" id="KW-1133">Transmembrane helix</keyword>
<dbReference type="EMBL" id="CP086395">
    <property type="protein sequence ID" value="USJ20994.1"/>
    <property type="molecule type" value="Genomic_DNA"/>
</dbReference>
<dbReference type="PROSITE" id="PS50850">
    <property type="entry name" value="MFS"/>
    <property type="match status" value="1"/>
</dbReference>
<keyword evidence="5 8" id="KW-0812">Transmembrane</keyword>
<feature type="transmembrane region" description="Helical" evidence="8">
    <location>
        <begin position="375"/>
        <end position="395"/>
    </location>
</feature>
<dbReference type="SUPFAM" id="SSF103473">
    <property type="entry name" value="MFS general substrate transporter"/>
    <property type="match status" value="1"/>
</dbReference>
<dbReference type="Pfam" id="PF07690">
    <property type="entry name" value="MFS_1"/>
    <property type="match status" value="1"/>
</dbReference>
<evidence type="ECO:0000259" key="9">
    <source>
        <dbReference type="PROSITE" id="PS50850"/>
    </source>
</evidence>
<dbReference type="PANTHER" id="PTHR23502:SF137">
    <property type="entry name" value="MAJOR FACILITATOR SUPERFAMILY (MFS) TRANSPORTER-RELATED"/>
    <property type="match status" value="1"/>
</dbReference>
<feature type="transmembrane region" description="Helical" evidence="8">
    <location>
        <begin position="82"/>
        <end position="102"/>
    </location>
</feature>
<keyword evidence="4 8" id="KW-1003">Cell membrane</keyword>
<feature type="transmembrane region" description="Helical" evidence="8">
    <location>
        <begin position="280"/>
        <end position="299"/>
    </location>
</feature>
<gene>
    <name evidence="10" type="ORF">LMK00_03065</name>
</gene>
<feature type="transmembrane region" description="Helical" evidence="8">
    <location>
        <begin position="311"/>
        <end position="337"/>
    </location>
</feature>
<dbReference type="PRINTS" id="PR01036">
    <property type="entry name" value="TCRTETB"/>
</dbReference>
<comment type="subcellular location">
    <subcellularLocation>
        <location evidence="1 8">Cell membrane</location>
        <topology evidence="1 8">Multi-pass membrane protein</topology>
    </subcellularLocation>
</comment>
<feature type="transmembrane region" description="Helical" evidence="8">
    <location>
        <begin position="216"/>
        <end position="235"/>
    </location>
</feature>
<name>A0A9Q9D7F5_9LACT</name>
<dbReference type="Proteomes" id="UP001056730">
    <property type="component" value="Chromosome"/>
</dbReference>
<feature type="transmembrane region" description="Helical" evidence="8">
    <location>
        <begin position="53"/>
        <end position="70"/>
    </location>
</feature>
<feature type="transmembrane region" description="Helical" evidence="8">
    <location>
        <begin position="250"/>
        <end position="268"/>
    </location>
</feature>
<evidence type="ECO:0000256" key="2">
    <source>
        <dbReference type="ARBA" id="ARBA00006236"/>
    </source>
</evidence>
<dbReference type="InterPro" id="IPR020846">
    <property type="entry name" value="MFS_dom"/>
</dbReference>
<evidence type="ECO:0000256" key="1">
    <source>
        <dbReference type="ARBA" id="ARBA00004651"/>
    </source>
</evidence>
<dbReference type="InterPro" id="IPR036259">
    <property type="entry name" value="MFS_trans_sf"/>
</dbReference>
<dbReference type="GO" id="GO:1990961">
    <property type="term" value="P:xenobiotic detoxification by transmembrane export across the plasma membrane"/>
    <property type="evidence" value="ECO:0007669"/>
    <property type="project" value="InterPro"/>
</dbReference>
<comment type="caution">
    <text evidence="8">Lacks conserved residue(s) required for the propagation of feature annotation.</text>
</comment>
<protein>
    <recommendedName>
        <fullName evidence="8">Bcr/CflA family efflux transporter</fullName>
    </recommendedName>
</protein>
<feature type="transmembrane region" description="Helical" evidence="8">
    <location>
        <begin position="165"/>
        <end position="184"/>
    </location>
</feature>
<dbReference type="AlphaFoldDB" id="A0A9Q9D7F5"/>
<dbReference type="InterPro" id="IPR011701">
    <property type="entry name" value="MFS"/>
</dbReference>
<dbReference type="GO" id="GO:0042910">
    <property type="term" value="F:xenobiotic transmembrane transporter activity"/>
    <property type="evidence" value="ECO:0007669"/>
    <property type="project" value="InterPro"/>
</dbReference>